<dbReference type="InterPro" id="IPR036513">
    <property type="entry name" value="STAS_dom_sf"/>
</dbReference>
<dbReference type="InterPro" id="IPR002645">
    <property type="entry name" value="STAS_dom"/>
</dbReference>
<dbReference type="CDD" id="cd07043">
    <property type="entry name" value="STAS_anti-anti-sigma_factors"/>
    <property type="match status" value="1"/>
</dbReference>
<protein>
    <submittedName>
        <fullName evidence="2">Anti-anti-sigma factor</fullName>
    </submittedName>
</protein>
<name>A0A841ATY3_9PSEU</name>
<dbReference type="AlphaFoldDB" id="A0A841ATY3"/>
<reference evidence="2 3" key="1">
    <citation type="submission" date="2020-08" db="EMBL/GenBank/DDBJ databases">
        <title>Sequencing the genomes of 1000 actinobacteria strains.</title>
        <authorList>
            <person name="Klenk H.-P."/>
        </authorList>
    </citation>
    <scope>NUCLEOTIDE SEQUENCE [LARGE SCALE GENOMIC DNA]</scope>
    <source>
        <strain evidence="2 3">DSM 45272</strain>
    </source>
</reference>
<dbReference type="EMBL" id="JACHMX010000001">
    <property type="protein sequence ID" value="MBB5851356.1"/>
    <property type="molecule type" value="Genomic_DNA"/>
</dbReference>
<feature type="domain" description="STAS" evidence="1">
    <location>
        <begin position="28"/>
        <end position="131"/>
    </location>
</feature>
<sequence length="143" mass="14681">MADVVNGWGSVPDGVTPAQARVSWVPGNAMVIALTGDLDSTSVPVLASAAALVLERVPRPGVIVIDLDAVTFLTVAGIHALHHATDTAAAAGVTVRIARGRDRVVDRALTATGADAVLDSYPDRLAALAAGIRGEFDNLIRHS</sequence>
<accession>A0A841ATY3</accession>
<dbReference type="RefSeq" id="WP_184893047.1">
    <property type="nucleotide sequence ID" value="NZ_JACHMX010000001.1"/>
</dbReference>
<evidence type="ECO:0000313" key="3">
    <source>
        <dbReference type="Proteomes" id="UP000580861"/>
    </source>
</evidence>
<dbReference type="Pfam" id="PF01740">
    <property type="entry name" value="STAS"/>
    <property type="match status" value="1"/>
</dbReference>
<proteinExistence type="predicted"/>
<organism evidence="2 3">
    <name type="scientific">Amycolatopsis umgeniensis</name>
    <dbReference type="NCBI Taxonomy" id="336628"/>
    <lineage>
        <taxon>Bacteria</taxon>
        <taxon>Bacillati</taxon>
        <taxon>Actinomycetota</taxon>
        <taxon>Actinomycetes</taxon>
        <taxon>Pseudonocardiales</taxon>
        <taxon>Pseudonocardiaceae</taxon>
        <taxon>Amycolatopsis</taxon>
    </lineage>
</organism>
<evidence type="ECO:0000313" key="2">
    <source>
        <dbReference type="EMBL" id="MBB5851356.1"/>
    </source>
</evidence>
<keyword evidence="3" id="KW-1185">Reference proteome</keyword>
<gene>
    <name evidence="2" type="ORF">HDA45_001443</name>
</gene>
<comment type="caution">
    <text evidence="2">The sequence shown here is derived from an EMBL/GenBank/DDBJ whole genome shotgun (WGS) entry which is preliminary data.</text>
</comment>
<dbReference type="Proteomes" id="UP000580861">
    <property type="component" value="Unassembled WGS sequence"/>
</dbReference>
<evidence type="ECO:0000259" key="1">
    <source>
        <dbReference type="PROSITE" id="PS50801"/>
    </source>
</evidence>
<dbReference type="Gene3D" id="3.30.750.24">
    <property type="entry name" value="STAS domain"/>
    <property type="match status" value="1"/>
</dbReference>
<dbReference type="PROSITE" id="PS50801">
    <property type="entry name" value="STAS"/>
    <property type="match status" value="1"/>
</dbReference>
<dbReference type="SUPFAM" id="SSF52091">
    <property type="entry name" value="SpoIIaa-like"/>
    <property type="match status" value="1"/>
</dbReference>